<sequence>MSKWELTRKTNGSASPEETNGNGTLVAEIKPTESKRTRYLVY</sequence>
<keyword evidence="3" id="KW-1185">Reference proteome</keyword>
<proteinExistence type="predicted"/>
<name>D0MV14_PHYIT</name>
<dbReference type="VEuPathDB" id="FungiDB:PITG_01254"/>
<evidence type="ECO:0000313" key="2">
    <source>
        <dbReference type="EMBL" id="EEY61010.1"/>
    </source>
</evidence>
<dbReference type="KEGG" id="pif:PITG_01254"/>
<evidence type="ECO:0000256" key="1">
    <source>
        <dbReference type="SAM" id="MobiDB-lite"/>
    </source>
</evidence>
<dbReference type="Proteomes" id="UP000006643">
    <property type="component" value="Unassembled WGS sequence"/>
</dbReference>
<protein>
    <submittedName>
        <fullName evidence="2">Uncharacterized protein</fullName>
    </submittedName>
</protein>
<dbReference type="AlphaFoldDB" id="D0MV14"/>
<dbReference type="InParanoid" id="D0MV14"/>
<dbReference type="HOGENOM" id="CLU_3261679_0_0_1"/>
<dbReference type="EMBL" id="DS028119">
    <property type="protein sequence ID" value="EEY61010.1"/>
    <property type="molecule type" value="Genomic_DNA"/>
</dbReference>
<dbReference type="RefSeq" id="XP_002907927.1">
    <property type="nucleotide sequence ID" value="XM_002907881.1"/>
</dbReference>
<feature type="compositionally biased region" description="Polar residues" evidence="1">
    <location>
        <begin position="9"/>
        <end position="23"/>
    </location>
</feature>
<evidence type="ECO:0000313" key="3">
    <source>
        <dbReference type="Proteomes" id="UP000006643"/>
    </source>
</evidence>
<dbReference type="GeneID" id="9477624"/>
<feature type="region of interest" description="Disordered" evidence="1">
    <location>
        <begin position="1"/>
        <end position="30"/>
    </location>
</feature>
<gene>
    <name evidence="2" type="ORF">PITG_01254</name>
</gene>
<reference evidence="3" key="1">
    <citation type="journal article" date="2009" name="Nature">
        <title>Genome sequence and analysis of the Irish potato famine pathogen Phytophthora infestans.</title>
        <authorList>
            <consortium name="The Broad Institute Genome Sequencing Platform"/>
            <person name="Haas B.J."/>
            <person name="Kamoun S."/>
            <person name="Zody M.C."/>
            <person name="Jiang R.H."/>
            <person name="Handsaker R.E."/>
            <person name="Cano L.M."/>
            <person name="Grabherr M."/>
            <person name="Kodira C.D."/>
            <person name="Raffaele S."/>
            <person name="Torto-Alalibo T."/>
            <person name="Bozkurt T.O."/>
            <person name="Ah-Fong A.M."/>
            <person name="Alvarado L."/>
            <person name="Anderson V.L."/>
            <person name="Armstrong M.R."/>
            <person name="Avrova A."/>
            <person name="Baxter L."/>
            <person name="Beynon J."/>
            <person name="Boevink P.C."/>
            <person name="Bollmann S.R."/>
            <person name="Bos J.I."/>
            <person name="Bulone V."/>
            <person name="Cai G."/>
            <person name="Cakir C."/>
            <person name="Carrington J.C."/>
            <person name="Chawner M."/>
            <person name="Conti L."/>
            <person name="Costanzo S."/>
            <person name="Ewan R."/>
            <person name="Fahlgren N."/>
            <person name="Fischbach M.A."/>
            <person name="Fugelstad J."/>
            <person name="Gilroy E.M."/>
            <person name="Gnerre S."/>
            <person name="Green P.J."/>
            <person name="Grenville-Briggs L.J."/>
            <person name="Griffith J."/>
            <person name="Grunwald N.J."/>
            <person name="Horn K."/>
            <person name="Horner N.R."/>
            <person name="Hu C.H."/>
            <person name="Huitema E."/>
            <person name="Jeong D.H."/>
            <person name="Jones A.M."/>
            <person name="Jones J.D."/>
            <person name="Jones R.W."/>
            <person name="Karlsson E.K."/>
            <person name="Kunjeti S.G."/>
            <person name="Lamour K."/>
            <person name="Liu Z."/>
            <person name="Ma L."/>
            <person name="Maclean D."/>
            <person name="Chibucos M.C."/>
            <person name="McDonald H."/>
            <person name="McWalters J."/>
            <person name="Meijer H.J."/>
            <person name="Morgan W."/>
            <person name="Morris P.F."/>
            <person name="Munro C.A."/>
            <person name="O'Neill K."/>
            <person name="Ospina-Giraldo M."/>
            <person name="Pinzon A."/>
            <person name="Pritchard L."/>
            <person name="Ramsahoye B."/>
            <person name="Ren Q."/>
            <person name="Restrepo S."/>
            <person name="Roy S."/>
            <person name="Sadanandom A."/>
            <person name="Savidor A."/>
            <person name="Schornack S."/>
            <person name="Schwartz D.C."/>
            <person name="Schumann U.D."/>
            <person name="Schwessinger B."/>
            <person name="Seyer L."/>
            <person name="Sharpe T."/>
            <person name="Silvar C."/>
            <person name="Song J."/>
            <person name="Studholme D.J."/>
            <person name="Sykes S."/>
            <person name="Thines M."/>
            <person name="van de Vondervoort P.J."/>
            <person name="Phuntumart V."/>
            <person name="Wawra S."/>
            <person name="Weide R."/>
            <person name="Win J."/>
            <person name="Young C."/>
            <person name="Zhou S."/>
            <person name="Fry W."/>
            <person name="Meyers B.C."/>
            <person name="van West P."/>
            <person name="Ristaino J."/>
            <person name="Govers F."/>
            <person name="Birch P.R."/>
            <person name="Whisson S.C."/>
            <person name="Judelson H.S."/>
            <person name="Nusbaum C."/>
        </authorList>
    </citation>
    <scope>NUCLEOTIDE SEQUENCE [LARGE SCALE GENOMIC DNA]</scope>
    <source>
        <strain evidence="3">T30-4</strain>
    </source>
</reference>
<accession>D0MV14</accession>
<organism evidence="2 3">
    <name type="scientific">Phytophthora infestans (strain T30-4)</name>
    <name type="common">Potato late blight agent</name>
    <dbReference type="NCBI Taxonomy" id="403677"/>
    <lineage>
        <taxon>Eukaryota</taxon>
        <taxon>Sar</taxon>
        <taxon>Stramenopiles</taxon>
        <taxon>Oomycota</taxon>
        <taxon>Peronosporomycetes</taxon>
        <taxon>Peronosporales</taxon>
        <taxon>Peronosporaceae</taxon>
        <taxon>Phytophthora</taxon>
    </lineage>
</organism>